<feature type="transmembrane region" description="Helical" evidence="1">
    <location>
        <begin position="459"/>
        <end position="478"/>
    </location>
</feature>
<evidence type="ECO:0000313" key="3">
    <source>
        <dbReference type="EMBL" id="KAK9692759.1"/>
    </source>
</evidence>
<feature type="transmembrane region" description="Helical" evidence="1">
    <location>
        <begin position="557"/>
        <end position="576"/>
    </location>
</feature>
<dbReference type="Pfam" id="PF20146">
    <property type="entry name" value="NRF"/>
    <property type="match status" value="1"/>
</dbReference>
<dbReference type="InterPro" id="IPR006621">
    <property type="entry name" value="Nose-resist-to-fluoxetine_N"/>
</dbReference>
<dbReference type="InterPro" id="IPR002656">
    <property type="entry name" value="Acyl_transf_3_dom"/>
</dbReference>
<gene>
    <name evidence="3" type="ORF">QE152_g34933</name>
</gene>
<dbReference type="InterPro" id="IPR052728">
    <property type="entry name" value="O2_lipid_transport_reg"/>
</dbReference>
<dbReference type="PANTHER" id="PTHR11161:SF0">
    <property type="entry name" value="O-ACYLTRANSFERASE LIKE PROTEIN"/>
    <property type="match status" value="1"/>
</dbReference>
<feature type="transmembrane region" description="Helical" evidence="1">
    <location>
        <begin position="396"/>
        <end position="416"/>
    </location>
</feature>
<feature type="transmembrane region" description="Helical" evidence="1">
    <location>
        <begin position="596"/>
        <end position="616"/>
    </location>
</feature>
<dbReference type="SMART" id="SM00703">
    <property type="entry name" value="NRF"/>
    <property type="match status" value="1"/>
</dbReference>
<dbReference type="AlphaFoldDB" id="A0AAW1ITH2"/>
<evidence type="ECO:0000256" key="1">
    <source>
        <dbReference type="SAM" id="Phobius"/>
    </source>
</evidence>
<sequence>MAVVGKTGGTSCVAAGSRFNIAVITFLLLASRTVLVGCTHQPLTSSVLKGFEHFWESFEHFWESFDEKVSPSDCKTDLLLTVDRFRSEEWAVRMWDAWAKPQTGILTGNSMHLGNYDECLSVVKAETANETAIYGQYCSIFIQPHDPRVIDILINNMHGTPTNPSGLKSGLVNILDKFRLSWGICVPHSCSNYNIQEMWAFTNAYFELNMDIEIRDEFCETNKKQELSDFAHFTVFLLCSLLLIAGIGTIFLLCSLLLIAGIGTMYHVYINLANKSNKKNERRNILIEFSIYANVKKVLSTKTSDPLQCLNAVRVLSLFWIITRHYFMLIFYFPHLNSMDLRAWKGEFGNMFILSGSMAVDSFFTASGISVAYLFLQSREKGESFSLFHYYAHKMIKVMPTLLLIVLIYASLLVYLGNGPFWPIIYNLFQRDCENNWWSTILFVANYVHPTNHCLTQGWYLSVDIQLFLLSPLLLLPLTRWPKPTIIATILLIAASMVQCFIESWTMNLGSTHFDENALFHTNIVATHIRAPSWLIGFIMGYFLYRFKDVPISPKRSTIITLWLASISIFLIIILGHETVAGHQYNAIRSSLFNTLVRPSWSVALCWVIFACMKGFGGLAGKVMTAPIFNIIIKINFNMFLLHVLPQIYFIGQTRMSTYFSNMHNLYLVLADLAGALLVAFVWTLIVEPWIVVMEGLLLRKTPEKEQKICTISLLNKDNSDKFNELKYVTTEILRNEVAKDERNSP</sequence>
<keyword evidence="3" id="KW-0808">Transferase</keyword>
<feature type="transmembrane region" description="Helical" evidence="1">
    <location>
        <begin position="628"/>
        <end position="646"/>
    </location>
</feature>
<reference evidence="3 4" key="1">
    <citation type="journal article" date="2024" name="BMC Genomics">
        <title>De novo assembly and annotation of Popillia japonica's genome with initial clues to its potential as an invasive pest.</title>
        <authorList>
            <person name="Cucini C."/>
            <person name="Boschi S."/>
            <person name="Funari R."/>
            <person name="Cardaioli E."/>
            <person name="Iannotti N."/>
            <person name="Marturano G."/>
            <person name="Paoli F."/>
            <person name="Bruttini M."/>
            <person name="Carapelli A."/>
            <person name="Frati F."/>
            <person name="Nardi F."/>
        </authorList>
    </citation>
    <scope>NUCLEOTIDE SEQUENCE [LARGE SCALE GENOMIC DNA]</scope>
    <source>
        <strain evidence="3">DMR45628</strain>
    </source>
</reference>
<organism evidence="3 4">
    <name type="scientific">Popillia japonica</name>
    <name type="common">Japanese beetle</name>
    <dbReference type="NCBI Taxonomy" id="7064"/>
    <lineage>
        <taxon>Eukaryota</taxon>
        <taxon>Metazoa</taxon>
        <taxon>Ecdysozoa</taxon>
        <taxon>Arthropoda</taxon>
        <taxon>Hexapoda</taxon>
        <taxon>Insecta</taxon>
        <taxon>Pterygota</taxon>
        <taxon>Neoptera</taxon>
        <taxon>Endopterygota</taxon>
        <taxon>Coleoptera</taxon>
        <taxon>Polyphaga</taxon>
        <taxon>Scarabaeiformia</taxon>
        <taxon>Scarabaeidae</taxon>
        <taxon>Rutelinae</taxon>
        <taxon>Popillia</taxon>
    </lineage>
</organism>
<comment type="caution">
    <text evidence="3">The sequence shown here is derived from an EMBL/GenBank/DDBJ whole genome shotgun (WGS) entry which is preliminary data.</text>
</comment>
<keyword evidence="3" id="KW-0012">Acyltransferase</keyword>
<evidence type="ECO:0000313" key="4">
    <source>
        <dbReference type="Proteomes" id="UP001458880"/>
    </source>
</evidence>
<keyword evidence="1" id="KW-0812">Transmembrane</keyword>
<feature type="transmembrane region" description="Helical" evidence="1">
    <location>
        <begin position="525"/>
        <end position="545"/>
    </location>
</feature>
<keyword evidence="1" id="KW-1133">Transmembrane helix</keyword>
<feature type="domain" description="Nose resistant-to-fluoxetine protein N-terminal" evidence="2">
    <location>
        <begin position="71"/>
        <end position="221"/>
    </location>
</feature>
<protein>
    <submittedName>
        <fullName evidence="3">Acyltransferase family</fullName>
    </submittedName>
</protein>
<accession>A0AAW1ITH2</accession>
<dbReference type="GO" id="GO:0016747">
    <property type="term" value="F:acyltransferase activity, transferring groups other than amino-acyl groups"/>
    <property type="evidence" value="ECO:0007669"/>
    <property type="project" value="InterPro"/>
</dbReference>
<feature type="transmembrane region" description="Helical" evidence="1">
    <location>
        <begin position="666"/>
        <end position="691"/>
    </location>
</feature>
<evidence type="ECO:0000259" key="2">
    <source>
        <dbReference type="SMART" id="SM00703"/>
    </source>
</evidence>
<dbReference type="Proteomes" id="UP001458880">
    <property type="component" value="Unassembled WGS sequence"/>
</dbReference>
<proteinExistence type="predicted"/>
<feature type="transmembrane region" description="Helical" evidence="1">
    <location>
        <begin position="230"/>
        <end position="259"/>
    </location>
</feature>
<dbReference type="Pfam" id="PF01757">
    <property type="entry name" value="Acyl_transf_3"/>
    <property type="match status" value="1"/>
</dbReference>
<dbReference type="PANTHER" id="PTHR11161">
    <property type="entry name" value="O-ACYLTRANSFERASE"/>
    <property type="match status" value="1"/>
</dbReference>
<feature type="transmembrane region" description="Helical" evidence="1">
    <location>
        <begin position="353"/>
        <end position="376"/>
    </location>
</feature>
<feature type="transmembrane region" description="Helical" evidence="1">
    <location>
        <begin position="312"/>
        <end position="333"/>
    </location>
</feature>
<keyword evidence="4" id="KW-1185">Reference proteome</keyword>
<keyword evidence="1" id="KW-0472">Membrane</keyword>
<name>A0AAW1ITH2_POPJA</name>
<dbReference type="EMBL" id="JASPKY010000568">
    <property type="protein sequence ID" value="KAK9692759.1"/>
    <property type="molecule type" value="Genomic_DNA"/>
</dbReference>
<feature type="transmembrane region" description="Helical" evidence="1">
    <location>
        <begin position="485"/>
        <end position="505"/>
    </location>
</feature>